<accession>A0AAN9Z4B2</accession>
<evidence type="ECO:0000256" key="2">
    <source>
        <dbReference type="ARBA" id="ARBA00023242"/>
    </source>
</evidence>
<feature type="compositionally biased region" description="Low complexity" evidence="3">
    <location>
        <begin position="549"/>
        <end position="560"/>
    </location>
</feature>
<name>A0AAN9Z4B2_9ORTH</name>
<dbReference type="Proteomes" id="UP001378592">
    <property type="component" value="Unassembled WGS sequence"/>
</dbReference>
<dbReference type="EMBL" id="JAZDUA010000115">
    <property type="protein sequence ID" value="KAK7867583.1"/>
    <property type="molecule type" value="Genomic_DNA"/>
</dbReference>
<comment type="caution">
    <text evidence="5">The sequence shown here is derived from an EMBL/GenBank/DDBJ whole genome shotgun (WGS) entry which is preliminary data.</text>
</comment>
<dbReference type="PANTHER" id="PTHR16198">
    <property type="match status" value="1"/>
</dbReference>
<dbReference type="Pfam" id="PF13891">
    <property type="entry name" value="zf-C3HC3H_KANSL2"/>
    <property type="match status" value="1"/>
</dbReference>
<evidence type="ECO:0000256" key="3">
    <source>
        <dbReference type="SAM" id="MobiDB-lite"/>
    </source>
</evidence>
<evidence type="ECO:0000313" key="7">
    <source>
        <dbReference type="Proteomes" id="UP001378592"/>
    </source>
</evidence>
<keyword evidence="2" id="KW-0539">Nucleus</keyword>
<dbReference type="GO" id="GO:0005634">
    <property type="term" value="C:nucleus"/>
    <property type="evidence" value="ECO:0007669"/>
    <property type="project" value="UniProtKB-SubCell"/>
</dbReference>
<organism evidence="5 7">
    <name type="scientific">Gryllus longicercus</name>
    <dbReference type="NCBI Taxonomy" id="2509291"/>
    <lineage>
        <taxon>Eukaryota</taxon>
        <taxon>Metazoa</taxon>
        <taxon>Ecdysozoa</taxon>
        <taxon>Arthropoda</taxon>
        <taxon>Hexapoda</taxon>
        <taxon>Insecta</taxon>
        <taxon>Pterygota</taxon>
        <taxon>Neoptera</taxon>
        <taxon>Polyneoptera</taxon>
        <taxon>Orthoptera</taxon>
        <taxon>Ensifera</taxon>
        <taxon>Gryllidea</taxon>
        <taxon>Grylloidea</taxon>
        <taxon>Gryllidae</taxon>
        <taxon>Gryllinae</taxon>
        <taxon>Gryllus</taxon>
    </lineage>
</organism>
<protein>
    <recommendedName>
        <fullName evidence="4">KANL2-like probable zinc-finger domain-containing protein</fullName>
    </recommendedName>
</protein>
<comment type="subcellular location">
    <subcellularLocation>
        <location evidence="1">Nucleus</location>
    </subcellularLocation>
</comment>
<feature type="domain" description="KANL2-like probable zinc-finger" evidence="4">
    <location>
        <begin position="409"/>
        <end position="474"/>
    </location>
</feature>
<evidence type="ECO:0000313" key="5">
    <source>
        <dbReference type="EMBL" id="KAK7867583.1"/>
    </source>
</evidence>
<proteinExistence type="predicted"/>
<feature type="region of interest" description="Disordered" evidence="3">
    <location>
        <begin position="484"/>
        <end position="562"/>
    </location>
</feature>
<feature type="compositionally biased region" description="Basic residues" evidence="3">
    <location>
        <begin position="504"/>
        <end position="515"/>
    </location>
</feature>
<keyword evidence="7" id="KW-1185">Reference proteome</keyword>
<evidence type="ECO:0000259" key="4">
    <source>
        <dbReference type="Pfam" id="PF13891"/>
    </source>
</evidence>
<dbReference type="PANTHER" id="PTHR16198:SF2">
    <property type="entry name" value="INO80 COMPLEX SUBUNIT D"/>
    <property type="match status" value="1"/>
</dbReference>
<dbReference type="EMBL" id="JAZDUA010000105">
    <property type="protein sequence ID" value="KAK7867934.1"/>
    <property type="molecule type" value="Genomic_DNA"/>
</dbReference>
<feature type="compositionally biased region" description="Polar residues" evidence="3">
    <location>
        <begin position="523"/>
        <end position="537"/>
    </location>
</feature>
<dbReference type="InterPro" id="IPR025927">
    <property type="entry name" value="Znf_KANL2-like"/>
</dbReference>
<dbReference type="AlphaFoldDB" id="A0AAN9Z4B2"/>
<evidence type="ECO:0000256" key="1">
    <source>
        <dbReference type="ARBA" id="ARBA00004123"/>
    </source>
</evidence>
<gene>
    <name evidence="6" type="ORF">R5R35_005283</name>
    <name evidence="5" type="ORF">R5R35_014789</name>
</gene>
<evidence type="ECO:0000313" key="6">
    <source>
        <dbReference type="EMBL" id="KAK7867934.1"/>
    </source>
</evidence>
<reference evidence="5 7" key="1">
    <citation type="submission" date="2024-03" db="EMBL/GenBank/DDBJ databases">
        <title>The genome assembly and annotation of the cricket Gryllus longicercus Weissman &amp; Gray.</title>
        <authorList>
            <person name="Szrajer S."/>
            <person name="Gray D."/>
            <person name="Ylla G."/>
        </authorList>
    </citation>
    <scope>NUCLEOTIDE SEQUENCE [LARGE SCALE GENOMIC DNA]</scope>
    <source>
        <strain evidence="5">DAG 2021-001</strain>
        <tissue evidence="5">Whole body minus gut</tissue>
    </source>
</reference>
<sequence length="762" mass="85266">MLEMSRYCNGHAQVADGMATKKEHKIRKGKMVPNKDDITTPSSMLVDDRVKFSDKLKALLKNGASLKEEHVIDDPYTFSEPEPQALRLYQKSSVSNSYTKKCSAINRICQVTGRNSKLPVTDIGETKVKVENVKMARLFPSVTSPITDQLATGNRVTEHRGLEDENSKTISKLHTKVSHNKVVGKHKKVRSSSPCQEAVLSAKRRERSLLEEQLLGLGSDVTIKKEPNSVSCTSWHKTQATSPSQTNVIMLPSKRQQRRPLPKFLQENLDEKLQQVQVAHNSLLDYKQDLFPLGVEVSDSEESDLEEETSIFQRHWFSGCGEPGVCGTSDSEGQREGRLAQLRSEMRRKLGQMWAGMPVHHAGVLVGALVQSARTHPTQSALLLQAGRRHWRQSKHNRSKLTMLVKRVCSYRKGESDACSNLALPCTQHCVRHIMYNVDQLLYEHCTAKFSDNTQCCVPVFDVCHELPLCLEHARKRDNYDRMCAETKPKKVRKKAKPSAMTRPSKRGKKKRRMNRYSEPCSVDSSSQQLGTPSECPNPQYEHSSETDNNGGENSSPSESFETYIKEEPVEIPTPEPAVLPEAEASVPDVQVVEEEVVLSMAEELPLDPVELANQASRLLEEHDLTNVLNQIPADAFNDLFTEDKNGEYEPTREETEELERALEAVDKDVKSLEKLSQTQGLLDSLTDEHALLQTLAQLPEVPALTVPGIVPVFTSYHNGFVVNSHSSSSMDNKNMVAHSSESPSVLPYPTISIQTQTDMPS</sequence>